<evidence type="ECO:0000259" key="2">
    <source>
        <dbReference type="Pfam" id="PF09792"/>
    </source>
</evidence>
<dbReference type="OrthoDB" id="4657524at2759"/>
<keyword evidence="4" id="KW-1185">Reference proteome</keyword>
<dbReference type="Pfam" id="PF09792">
    <property type="entry name" value="But2"/>
    <property type="match status" value="1"/>
</dbReference>
<feature type="signal peptide" evidence="1">
    <location>
        <begin position="1"/>
        <end position="19"/>
    </location>
</feature>
<protein>
    <recommendedName>
        <fullName evidence="2">Ubiquitin 3 binding protein But2 C-terminal domain-containing protein</fullName>
    </recommendedName>
</protein>
<accession>A0A317SI02</accession>
<sequence length="192" mass="21259">MKIAFTLTLLISLLTSALTAPTADLQKRSTTLFPNYLIPINQSTPDTAYPTQYTTTIFYSGDESTGNEQRTIVGFDVPHSSEHNCAIEFVLPAPIPGGYPNTVNGSRRLDVYGFNGEVINGVTTWNNRPPRYPPFDPLWTIYQPTNFEPAVVTGGSLPCNHGQRMDFEVVATWGVGQTYFDWFVPQVIVGYG</sequence>
<name>A0A317SI02_9PEZI</name>
<comment type="caution">
    <text evidence="3">The sequence shown here is derived from an EMBL/GenBank/DDBJ whole genome shotgun (WGS) entry which is preliminary data.</text>
</comment>
<dbReference type="AlphaFoldDB" id="A0A317SI02"/>
<feature type="domain" description="Ubiquitin 3 binding protein But2 C-terminal" evidence="2">
    <location>
        <begin position="33"/>
        <end position="183"/>
    </location>
</feature>
<evidence type="ECO:0000313" key="3">
    <source>
        <dbReference type="EMBL" id="PWW73387.1"/>
    </source>
</evidence>
<evidence type="ECO:0000313" key="4">
    <source>
        <dbReference type="Proteomes" id="UP000246991"/>
    </source>
</evidence>
<dbReference type="EMBL" id="PYWC01000080">
    <property type="protein sequence ID" value="PWW73387.1"/>
    <property type="molecule type" value="Genomic_DNA"/>
</dbReference>
<dbReference type="PANTHER" id="PTHR39613">
    <property type="entry name" value="ANCHORED CELL WALL PROTEIN, PUTATIVE (AFU_ORTHOLOGUE AFUA_4G08960)-RELATED"/>
    <property type="match status" value="1"/>
</dbReference>
<reference evidence="3 4" key="1">
    <citation type="submission" date="2018-03" db="EMBL/GenBank/DDBJ databases">
        <title>Genomes of Pezizomycetes fungi and the evolution of truffles.</title>
        <authorList>
            <person name="Murat C."/>
            <person name="Payen T."/>
            <person name="Noel B."/>
            <person name="Kuo A."/>
            <person name="Martin F.M."/>
        </authorList>
    </citation>
    <scope>NUCLEOTIDE SEQUENCE [LARGE SCALE GENOMIC DNA]</scope>
    <source>
        <strain evidence="3">091103-1</strain>
    </source>
</reference>
<proteinExistence type="predicted"/>
<evidence type="ECO:0000256" key="1">
    <source>
        <dbReference type="SAM" id="SignalP"/>
    </source>
</evidence>
<gene>
    <name evidence="3" type="ORF">C7212DRAFT_366191</name>
</gene>
<dbReference type="Proteomes" id="UP000246991">
    <property type="component" value="Unassembled WGS sequence"/>
</dbReference>
<dbReference type="PANTHER" id="PTHR39613:SF1">
    <property type="entry name" value="ANCHORED CELL WALL PROTEIN, PUTATIVE (AFU_ORTHOLOGUE AFUA_4G08960)-RELATED"/>
    <property type="match status" value="1"/>
</dbReference>
<organism evidence="3 4">
    <name type="scientific">Tuber magnatum</name>
    <name type="common">white Piedmont truffle</name>
    <dbReference type="NCBI Taxonomy" id="42249"/>
    <lineage>
        <taxon>Eukaryota</taxon>
        <taxon>Fungi</taxon>
        <taxon>Dikarya</taxon>
        <taxon>Ascomycota</taxon>
        <taxon>Pezizomycotina</taxon>
        <taxon>Pezizomycetes</taxon>
        <taxon>Pezizales</taxon>
        <taxon>Tuberaceae</taxon>
        <taxon>Tuber</taxon>
    </lineage>
</organism>
<dbReference type="InterPro" id="IPR018620">
    <property type="entry name" value="Ubiquitin3-bd_protein_But2_C"/>
</dbReference>
<keyword evidence="1" id="KW-0732">Signal</keyword>
<feature type="chain" id="PRO_5016298254" description="Ubiquitin 3 binding protein But2 C-terminal domain-containing protein" evidence="1">
    <location>
        <begin position="20"/>
        <end position="192"/>
    </location>
</feature>